<name>A0A4S3M0P6_9FLAO</name>
<evidence type="ECO:0000313" key="2">
    <source>
        <dbReference type="EMBL" id="THD67758.1"/>
    </source>
</evidence>
<dbReference type="InterPro" id="IPR029039">
    <property type="entry name" value="Flavoprotein-like_sf"/>
</dbReference>
<dbReference type="SUPFAM" id="SSF52218">
    <property type="entry name" value="Flavoproteins"/>
    <property type="match status" value="1"/>
</dbReference>
<dbReference type="GO" id="GO:0005829">
    <property type="term" value="C:cytosol"/>
    <property type="evidence" value="ECO:0007669"/>
    <property type="project" value="TreeGrafter"/>
</dbReference>
<gene>
    <name evidence="2" type="ORF">E7Z59_08895</name>
</gene>
<dbReference type="OrthoDB" id="5767802at2"/>
<dbReference type="GO" id="GO:0016491">
    <property type="term" value="F:oxidoreductase activity"/>
    <property type="evidence" value="ECO:0007669"/>
    <property type="project" value="InterPro"/>
</dbReference>
<protein>
    <submittedName>
        <fullName evidence="2">NADPH-dependent oxidoreductase</fullName>
    </submittedName>
</protein>
<dbReference type="Proteomes" id="UP000305939">
    <property type="component" value="Unassembled WGS sequence"/>
</dbReference>
<dbReference type="AlphaFoldDB" id="A0A4S3M0P6"/>
<dbReference type="PANTHER" id="PTHR30543">
    <property type="entry name" value="CHROMATE REDUCTASE"/>
    <property type="match status" value="1"/>
</dbReference>
<dbReference type="Pfam" id="PF03358">
    <property type="entry name" value="FMN_red"/>
    <property type="match status" value="1"/>
</dbReference>
<dbReference type="RefSeq" id="WP_136335963.1">
    <property type="nucleotide sequence ID" value="NZ_QXMP01000021.1"/>
</dbReference>
<dbReference type="GO" id="GO:0010181">
    <property type="term" value="F:FMN binding"/>
    <property type="evidence" value="ECO:0007669"/>
    <property type="project" value="TreeGrafter"/>
</dbReference>
<feature type="domain" description="NADPH-dependent FMN reductase-like" evidence="1">
    <location>
        <begin position="1"/>
        <end position="137"/>
    </location>
</feature>
<keyword evidence="3" id="KW-1185">Reference proteome</keyword>
<organism evidence="2 3">
    <name type="scientific">Robertkochia marina</name>
    <dbReference type="NCBI Taxonomy" id="1227945"/>
    <lineage>
        <taxon>Bacteria</taxon>
        <taxon>Pseudomonadati</taxon>
        <taxon>Bacteroidota</taxon>
        <taxon>Flavobacteriia</taxon>
        <taxon>Flavobacteriales</taxon>
        <taxon>Flavobacteriaceae</taxon>
        <taxon>Robertkochia</taxon>
    </lineage>
</organism>
<accession>A0A4S3M0P6</accession>
<evidence type="ECO:0000313" key="3">
    <source>
        <dbReference type="Proteomes" id="UP000305939"/>
    </source>
</evidence>
<dbReference type="Gene3D" id="3.40.50.360">
    <property type="match status" value="1"/>
</dbReference>
<evidence type="ECO:0000259" key="1">
    <source>
        <dbReference type="Pfam" id="PF03358"/>
    </source>
</evidence>
<dbReference type="InterPro" id="IPR050712">
    <property type="entry name" value="NAD(P)H-dep_reductase"/>
</dbReference>
<dbReference type="InterPro" id="IPR005025">
    <property type="entry name" value="FMN_Rdtase-like_dom"/>
</dbReference>
<dbReference type="EMBL" id="SSMC01000002">
    <property type="protein sequence ID" value="THD67758.1"/>
    <property type="molecule type" value="Genomic_DNA"/>
</dbReference>
<sequence>MKILAFAGSNSSTSINYQLVKYTVSLIKGHEIQLYNMANMPFPMYSADAEKNDGFKNSLVEFKDEIQKADKIILSVNEHNGGPSAYFKNLLDWLSRLDKKFADGASIFLMSTSPGKGGAQSSRSYAEKALPWFGATIEGTFSLPSFNHTFDINTGSISNEELKAEHQQKLEEFLLS</sequence>
<comment type="caution">
    <text evidence="2">The sequence shown here is derived from an EMBL/GenBank/DDBJ whole genome shotgun (WGS) entry which is preliminary data.</text>
</comment>
<dbReference type="PANTHER" id="PTHR30543:SF21">
    <property type="entry name" value="NAD(P)H-DEPENDENT FMN REDUCTASE LOT6"/>
    <property type="match status" value="1"/>
</dbReference>
<proteinExistence type="predicted"/>
<reference evidence="2 3" key="1">
    <citation type="submission" date="2019-04" db="EMBL/GenBank/DDBJ databases">
        <title>Draft genome sequence of Robertkochia marina CC-AMO-30D.</title>
        <authorList>
            <person name="Hameed A."/>
            <person name="Lin S.-Y."/>
            <person name="Shahina M."/>
            <person name="Lai W.-A."/>
            <person name="Young C.-C."/>
        </authorList>
    </citation>
    <scope>NUCLEOTIDE SEQUENCE [LARGE SCALE GENOMIC DNA]</scope>
    <source>
        <strain evidence="2 3">CC-AMO-30D</strain>
    </source>
</reference>